<evidence type="ECO:0000313" key="7">
    <source>
        <dbReference type="EMBL" id="RAI03542.1"/>
    </source>
</evidence>
<protein>
    <submittedName>
        <fullName evidence="7">Ferredoxin</fullName>
    </submittedName>
</protein>
<evidence type="ECO:0000313" key="8">
    <source>
        <dbReference type="Proteomes" id="UP000249590"/>
    </source>
</evidence>
<proteinExistence type="predicted"/>
<dbReference type="InterPro" id="IPR036922">
    <property type="entry name" value="Rieske_2Fe-2S_sf"/>
</dbReference>
<dbReference type="Gene3D" id="2.102.10.10">
    <property type="entry name" value="Rieske [2Fe-2S] iron-sulphur domain"/>
    <property type="match status" value="1"/>
</dbReference>
<keyword evidence="4" id="KW-0411">Iron-sulfur</keyword>
<keyword evidence="2" id="KW-0479">Metal-binding</keyword>
<gene>
    <name evidence="7" type="ORF">DLJ53_03355</name>
</gene>
<dbReference type="GO" id="GO:0051537">
    <property type="term" value="F:2 iron, 2 sulfur cluster binding"/>
    <property type="evidence" value="ECO:0007669"/>
    <property type="project" value="UniProtKB-KW"/>
</dbReference>
<evidence type="ECO:0000256" key="5">
    <source>
        <dbReference type="SAM" id="MobiDB-lite"/>
    </source>
</evidence>
<accession>A0A8B2P326</accession>
<dbReference type="SUPFAM" id="SSF50022">
    <property type="entry name" value="ISP domain"/>
    <property type="match status" value="1"/>
</dbReference>
<evidence type="ECO:0000256" key="3">
    <source>
        <dbReference type="ARBA" id="ARBA00023004"/>
    </source>
</evidence>
<dbReference type="AlphaFoldDB" id="A0A8B2P326"/>
<evidence type="ECO:0000259" key="6">
    <source>
        <dbReference type="PROSITE" id="PS51296"/>
    </source>
</evidence>
<dbReference type="EMBL" id="QHHQ01000001">
    <property type="protein sequence ID" value="RAI03542.1"/>
    <property type="molecule type" value="Genomic_DNA"/>
</dbReference>
<dbReference type="Pfam" id="PF00355">
    <property type="entry name" value="Rieske"/>
    <property type="match status" value="1"/>
</dbReference>
<dbReference type="InterPro" id="IPR017941">
    <property type="entry name" value="Rieske_2Fe-2S"/>
</dbReference>
<feature type="domain" description="Rieske" evidence="6">
    <location>
        <begin position="11"/>
        <end position="107"/>
    </location>
</feature>
<feature type="region of interest" description="Disordered" evidence="5">
    <location>
        <begin position="1"/>
        <end position="23"/>
    </location>
</feature>
<evidence type="ECO:0000256" key="4">
    <source>
        <dbReference type="ARBA" id="ARBA00023014"/>
    </source>
</evidence>
<keyword evidence="3" id="KW-0408">Iron</keyword>
<dbReference type="Proteomes" id="UP000249590">
    <property type="component" value="Unassembled WGS sequence"/>
</dbReference>
<keyword evidence="8" id="KW-1185">Reference proteome</keyword>
<reference evidence="7 8" key="1">
    <citation type="submission" date="2018-05" db="EMBL/GenBank/DDBJ databases">
        <title>Acuticoccus sediminis sp. nov., isolated from deep-sea sediment of Indian Ocean.</title>
        <authorList>
            <person name="Liu X."/>
            <person name="Lai Q."/>
            <person name="Du Y."/>
            <person name="Sun F."/>
            <person name="Zhang X."/>
            <person name="Wang S."/>
            <person name="Shao Z."/>
        </authorList>
    </citation>
    <scope>NUCLEOTIDE SEQUENCE [LARGE SCALE GENOMIC DNA]</scope>
    <source>
        <strain evidence="7 8">PTG4-2</strain>
    </source>
</reference>
<dbReference type="GO" id="GO:0046872">
    <property type="term" value="F:metal ion binding"/>
    <property type="evidence" value="ECO:0007669"/>
    <property type="project" value="UniProtKB-KW"/>
</dbReference>
<name>A0A8B2P326_9HYPH</name>
<evidence type="ECO:0000256" key="1">
    <source>
        <dbReference type="ARBA" id="ARBA00022714"/>
    </source>
</evidence>
<organism evidence="7 8">
    <name type="scientific">Acuticoccus sediminis</name>
    <dbReference type="NCBI Taxonomy" id="2184697"/>
    <lineage>
        <taxon>Bacteria</taxon>
        <taxon>Pseudomonadati</taxon>
        <taxon>Pseudomonadota</taxon>
        <taxon>Alphaproteobacteria</taxon>
        <taxon>Hyphomicrobiales</taxon>
        <taxon>Amorphaceae</taxon>
        <taxon>Acuticoccus</taxon>
    </lineage>
</organism>
<evidence type="ECO:0000256" key="2">
    <source>
        <dbReference type="ARBA" id="ARBA00022723"/>
    </source>
</evidence>
<sequence>MTSTSDESEDWRPVATVGDTPGPSIQRIKIDGYDLVLVRTDGGVHAAQGSCPHERADLGKARLEGCRLVCPRHLASFDLRTGAPSRGWKVADLKLYPARIAGERVEIDLAAVRRNPPMGQKAVWDFTGGAG</sequence>
<dbReference type="PROSITE" id="PS51296">
    <property type="entry name" value="RIESKE"/>
    <property type="match status" value="1"/>
</dbReference>
<comment type="caution">
    <text evidence="7">The sequence shown here is derived from an EMBL/GenBank/DDBJ whole genome shotgun (WGS) entry which is preliminary data.</text>
</comment>
<keyword evidence="1" id="KW-0001">2Fe-2S</keyword>